<reference evidence="7 8" key="1">
    <citation type="submission" date="2024-11" db="EMBL/GenBank/DDBJ databases">
        <title>Chromosome-level genome assembly of the freshwater bivalve Anodonta woodiana.</title>
        <authorList>
            <person name="Chen X."/>
        </authorList>
    </citation>
    <scope>NUCLEOTIDE SEQUENCE [LARGE SCALE GENOMIC DNA]</scope>
    <source>
        <strain evidence="7">MN2024</strain>
        <tissue evidence="7">Gills</tissue>
    </source>
</reference>
<evidence type="ECO:0000256" key="5">
    <source>
        <dbReference type="SAM" id="Phobius"/>
    </source>
</evidence>
<dbReference type="SMART" id="SM00408">
    <property type="entry name" value="IGc2"/>
    <property type="match status" value="1"/>
</dbReference>
<feature type="domain" description="Ig-like" evidence="6">
    <location>
        <begin position="156"/>
        <end position="223"/>
    </location>
</feature>
<keyword evidence="5" id="KW-0812">Transmembrane</keyword>
<dbReference type="AlphaFoldDB" id="A0ABD3VYG8"/>
<dbReference type="InterPro" id="IPR036179">
    <property type="entry name" value="Ig-like_dom_sf"/>
</dbReference>
<dbReference type="Pfam" id="PF13927">
    <property type="entry name" value="Ig_3"/>
    <property type="match status" value="1"/>
</dbReference>
<evidence type="ECO:0000313" key="8">
    <source>
        <dbReference type="Proteomes" id="UP001634394"/>
    </source>
</evidence>
<dbReference type="Gene3D" id="2.60.40.10">
    <property type="entry name" value="Immunoglobulins"/>
    <property type="match status" value="3"/>
</dbReference>
<accession>A0ABD3VYG8</accession>
<feature type="transmembrane region" description="Helical" evidence="5">
    <location>
        <begin position="339"/>
        <end position="365"/>
    </location>
</feature>
<dbReference type="InterPro" id="IPR013783">
    <property type="entry name" value="Ig-like_fold"/>
</dbReference>
<gene>
    <name evidence="7" type="ORF">ACJMK2_043957</name>
</gene>
<sequence>MERFFSLTAYWILLNCLIINFIIHISYGTLLSLSPSTLDGNLIVVEGSTLTLDCTFNSSSLAREEVIFKRDGLNMNYEPGYTVSYSSLRETGQVITHLTATKPIVTCSDNGYYECTIESMKIAKSVQVTVVKVVTRDGWISDKSKNISLGCLPHICGSKNATNSVNGRHFHVTWSINGTEAKSGAKYHIYPEMNKITISEAEAADLGEFQCNISLKEREKKIWETSKIVYLRGPPRLNKWDHDKSVCLNNNVTLKCEASGYPLPHLEWRKNGKDLEENGTKLRFIPEGLQIISFTPEDAGEYDCIATSDFSIETDEAYINVKLKDEAECKEQFSEHPKVSVIVGAILGIIVMNLLFYGVVVFLVVRHKRRTDKRRSGNLNIEYTAVKA</sequence>
<keyword evidence="3" id="KW-0325">Glycoprotein</keyword>
<keyword evidence="4" id="KW-0393">Immunoglobulin domain</keyword>
<dbReference type="Proteomes" id="UP001634394">
    <property type="component" value="Unassembled WGS sequence"/>
</dbReference>
<dbReference type="SMART" id="SM00409">
    <property type="entry name" value="IG"/>
    <property type="match status" value="3"/>
</dbReference>
<evidence type="ECO:0000259" key="6">
    <source>
        <dbReference type="PROSITE" id="PS50835"/>
    </source>
</evidence>
<keyword evidence="5" id="KW-0472">Membrane</keyword>
<evidence type="ECO:0000256" key="1">
    <source>
        <dbReference type="ARBA" id="ARBA00022729"/>
    </source>
</evidence>
<dbReference type="EMBL" id="JBJQND010000009">
    <property type="protein sequence ID" value="KAL3866676.1"/>
    <property type="molecule type" value="Genomic_DNA"/>
</dbReference>
<feature type="transmembrane region" description="Helical" evidence="5">
    <location>
        <begin position="7"/>
        <end position="27"/>
    </location>
</feature>
<feature type="domain" description="Ig-like" evidence="6">
    <location>
        <begin position="235"/>
        <end position="320"/>
    </location>
</feature>
<dbReference type="PANTHER" id="PTHR44337:SF20">
    <property type="entry name" value="CARCINOEMBRYONIC ANTIGEN-RELATED CELL ADHESION MOLECULE 5-RELATED"/>
    <property type="match status" value="1"/>
</dbReference>
<organism evidence="7 8">
    <name type="scientific">Sinanodonta woodiana</name>
    <name type="common">Chinese pond mussel</name>
    <name type="synonym">Anodonta woodiana</name>
    <dbReference type="NCBI Taxonomy" id="1069815"/>
    <lineage>
        <taxon>Eukaryota</taxon>
        <taxon>Metazoa</taxon>
        <taxon>Spiralia</taxon>
        <taxon>Lophotrochozoa</taxon>
        <taxon>Mollusca</taxon>
        <taxon>Bivalvia</taxon>
        <taxon>Autobranchia</taxon>
        <taxon>Heteroconchia</taxon>
        <taxon>Palaeoheterodonta</taxon>
        <taxon>Unionida</taxon>
        <taxon>Unionoidea</taxon>
        <taxon>Unionidae</taxon>
        <taxon>Unioninae</taxon>
        <taxon>Sinanodonta</taxon>
    </lineage>
</organism>
<dbReference type="InterPro" id="IPR007110">
    <property type="entry name" value="Ig-like_dom"/>
</dbReference>
<dbReference type="InterPro" id="IPR052598">
    <property type="entry name" value="IgSF_CEA-related"/>
</dbReference>
<evidence type="ECO:0000313" key="7">
    <source>
        <dbReference type="EMBL" id="KAL3866676.1"/>
    </source>
</evidence>
<comment type="caution">
    <text evidence="7">The sequence shown here is derived from an EMBL/GenBank/DDBJ whole genome shotgun (WGS) entry which is preliminary data.</text>
</comment>
<keyword evidence="1" id="KW-0732">Signal</keyword>
<keyword evidence="2" id="KW-1015">Disulfide bond</keyword>
<dbReference type="PROSITE" id="PS50835">
    <property type="entry name" value="IG_LIKE"/>
    <property type="match status" value="3"/>
</dbReference>
<evidence type="ECO:0000256" key="2">
    <source>
        <dbReference type="ARBA" id="ARBA00023157"/>
    </source>
</evidence>
<protein>
    <recommendedName>
        <fullName evidence="6">Ig-like domain-containing protein</fullName>
    </recommendedName>
</protein>
<evidence type="ECO:0000256" key="3">
    <source>
        <dbReference type="ARBA" id="ARBA00023180"/>
    </source>
</evidence>
<dbReference type="InterPro" id="IPR003599">
    <property type="entry name" value="Ig_sub"/>
</dbReference>
<keyword evidence="5" id="KW-1133">Transmembrane helix</keyword>
<dbReference type="InterPro" id="IPR003598">
    <property type="entry name" value="Ig_sub2"/>
</dbReference>
<dbReference type="SUPFAM" id="SSF48726">
    <property type="entry name" value="Immunoglobulin"/>
    <property type="match status" value="2"/>
</dbReference>
<evidence type="ECO:0000256" key="4">
    <source>
        <dbReference type="ARBA" id="ARBA00023319"/>
    </source>
</evidence>
<feature type="domain" description="Ig-like" evidence="6">
    <location>
        <begin position="35"/>
        <end position="129"/>
    </location>
</feature>
<keyword evidence="8" id="KW-1185">Reference proteome</keyword>
<proteinExistence type="predicted"/>
<dbReference type="PANTHER" id="PTHR44337">
    <property type="entry name" value="CARCINOEMBRYONIC ANTIGEN-RELATED CELL ADHESION MOLECULE 8"/>
    <property type="match status" value="1"/>
</dbReference>
<name>A0ABD3VYG8_SINWO</name>